<dbReference type="InterPro" id="IPR036259">
    <property type="entry name" value="MFS_trans_sf"/>
</dbReference>
<dbReference type="HOGENOM" id="CLU_029352_4_2_6"/>
<keyword evidence="4 6" id="KW-1133">Transmembrane helix</keyword>
<organism evidence="8 9">
    <name type="scientific">Acinetobacter haemolyticus ATCC 19194</name>
    <dbReference type="NCBI Taxonomy" id="707232"/>
    <lineage>
        <taxon>Bacteria</taxon>
        <taxon>Pseudomonadati</taxon>
        <taxon>Pseudomonadota</taxon>
        <taxon>Gammaproteobacteria</taxon>
        <taxon>Moraxellales</taxon>
        <taxon>Moraxellaceae</taxon>
        <taxon>Acinetobacter</taxon>
    </lineage>
</organism>
<dbReference type="InterPro" id="IPR011701">
    <property type="entry name" value="MFS"/>
</dbReference>
<dbReference type="SUPFAM" id="SSF103473">
    <property type="entry name" value="MFS general substrate transporter"/>
    <property type="match status" value="1"/>
</dbReference>
<feature type="transmembrane region" description="Helical" evidence="6">
    <location>
        <begin position="293"/>
        <end position="317"/>
    </location>
</feature>
<sequence length="418" mass="46234">MGFAEVFMNQNSLNIQKVSALSLSVVVVLYLAHALPLYFYNVALPAILRHQGVDLRWIGMLSLLYIPWAFKFFWAPLIDRFYLKKLGKRKTWLLFTQIALVLGVVALALTQFDYGLGVFVIVGLWISTFAATQDIAIDGYTVETFSESEYRLGSMAQSIGVALGSMVGGAATLWLYQLYGWQTALISLAAMTALTMLAIFQIKEKSISEKISKQPPSLIRAFKRPEMLWALALIVCYRFVEAPAMAMLNPMLIDQKWSLAEIGVLMSVIGAGIGLLAAVSAAFLLKKIAATQLLIWAGWARTLIYALLGAAVLLSWFDQWQRLLGVFVVVILAIRYIAMTALYAHFMQTSSKDQAGTDFTILVCFELLVYFIGGAMSGFLAKAFGYGNFYLILAAASILSVLLSQVLIFKAKQSKQLI</sequence>
<keyword evidence="5 6" id="KW-0472">Membrane</keyword>
<dbReference type="InterPro" id="IPR020846">
    <property type="entry name" value="MFS_dom"/>
</dbReference>
<dbReference type="GO" id="GO:0022857">
    <property type="term" value="F:transmembrane transporter activity"/>
    <property type="evidence" value="ECO:0007669"/>
    <property type="project" value="InterPro"/>
</dbReference>
<evidence type="ECO:0000313" key="8">
    <source>
        <dbReference type="EMBL" id="EFF82582.1"/>
    </source>
</evidence>
<dbReference type="EMBL" id="ADMT01000168">
    <property type="protein sequence ID" value="EFF82582.1"/>
    <property type="molecule type" value="Genomic_DNA"/>
</dbReference>
<comment type="subcellular location">
    <subcellularLocation>
        <location evidence="1">Membrane</location>
        <topology evidence="1">Multi-pass membrane protein</topology>
    </subcellularLocation>
</comment>
<evidence type="ECO:0000256" key="2">
    <source>
        <dbReference type="ARBA" id="ARBA00022448"/>
    </source>
</evidence>
<dbReference type="PANTHER" id="PTHR12778">
    <property type="entry name" value="SOLUTE CARRIER FAMILY 33 ACETYL-COA TRANSPORTER -RELATED"/>
    <property type="match status" value="1"/>
</dbReference>
<protein>
    <submittedName>
        <fullName evidence="8">Transporter, major facilitator family protein</fullName>
    </submittedName>
</protein>
<dbReference type="PANTHER" id="PTHR12778:SF10">
    <property type="entry name" value="MAJOR FACILITATOR SUPERFAMILY DOMAIN-CONTAINING PROTEIN 3"/>
    <property type="match status" value="1"/>
</dbReference>
<evidence type="ECO:0000256" key="6">
    <source>
        <dbReference type="SAM" id="Phobius"/>
    </source>
</evidence>
<accession>D4XQB7</accession>
<dbReference type="Proteomes" id="UP000003085">
    <property type="component" value="Unassembled WGS sequence"/>
</dbReference>
<dbReference type="Pfam" id="PF07690">
    <property type="entry name" value="MFS_1"/>
    <property type="match status" value="1"/>
</dbReference>
<dbReference type="InterPro" id="IPR004752">
    <property type="entry name" value="AmpG_permease/AT-1"/>
</dbReference>
<evidence type="ECO:0000256" key="5">
    <source>
        <dbReference type="ARBA" id="ARBA00023136"/>
    </source>
</evidence>
<dbReference type="CDD" id="cd17485">
    <property type="entry name" value="MFS_MFSD3"/>
    <property type="match status" value="1"/>
</dbReference>
<feature type="transmembrane region" description="Helical" evidence="6">
    <location>
        <begin position="221"/>
        <end position="240"/>
    </location>
</feature>
<comment type="caution">
    <text evidence="8">The sequence shown here is derived from an EMBL/GenBank/DDBJ whole genome shotgun (WGS) entry which is preliminary data.</text>
</comment>
<dbReference type="Gene3D" id="1.20.1250.20">
    <property type="entry name" value="MFS general substrate transporter like domains"/>
    <property type="match status" value="1"/>
</dbReference>
<feature type="domain" description="Major facilitator superfamily (MFS) profile" evidence="7">
    <location>
        <begin position="22"/>
        <end position="412"/>
    </location>
</feature>
<evidence type="ECO:0000259" key="7">
    <source>
        <dbReference type="PROSITE" id="PS50850"/>
    </source>
</evidence>
<feature type="transmembrane region" description="Helical" evidence="6">
    <location>
        <begin position="58"/>
        <end position="79"/>
    </location>
</feature>
<evidence type="ECO:0000256" key="4">
    <source>
        <dbReference type="ARBA" id="ARBA00022989"/>
    </source>
</evidence>
<feature type="transmembrane region" description="Helical" evidence="6">
    <location>
        <begin position="91"/>
        <end position="110"/>
    </location>
</feature>
<feature type="transmembrane region" description="Helical" evidence="6">
    <location>
        <begin position="116"/>
        <end position="137"/>
    </location>
</feature>
<feature type="transmembrane region" description="Helical" evidence="6">
    <location>
        <begin position="158"/>
        <end position="176"/>
    </location>
</feature>
<evidence type="ECO:0000256" key="3">
    <source>
        <dbReference type="ARBA" id="ARBA00022692"/>
    </source>
</evidence>
<keyword evidence="2" id="KW-0813">Transport</keyword>
<dbReference type="GO" id="GO:0016020">
    <property type="term" value="C:membrane"/>
    <property type="evidence" value="ECO:0007669"/>
    <property type="project" value="UniProtKB-SubCell"/>
</dbReference>
<dbReference type="AlphaFoldDB" id="D4XQB7"/>
<reference evidence="9" key="1">
    <citation type="submission" date="2010-03" db="EMBL/GenBank/DDBJ databases">
        <title>Complete sequence of Mobiluncus curtisii ATCC 43063.</title>
        <authorList>
            <person name="Muzny D."/>
            <person name="Qin X."/>
            <person name="Deng J."/>
            <person name="Jiang H."/>
            <person name="Liu Y."/>
            <person name="Qu J."/>
            <person name="Song X.-Z."/>
            <person name="Zhang L."/>
            <person name="Thornton R."/>
            <person name="Coyle M."/>
            <person name="Francisco L."/>
            <person name="Jackson L."/>
            <person name="Javaid M."/>
            <person name="Korchina V."/>
            <person name="Kovar C."/>
            <person name="Mata R."/>
            <person name="Mathew T."/>
            <person name="Ngo R."/>
            <person name="Nguyen L."/>
            <person name="Nguyen N."/>
            <person name="Okwuonu G."/>
            <person name="Ongeri F."/>
            <person name="Pham C."/>
            <person name="Simmons D."/>
            <person name="Wilczek-Boney K."/>
            <person name="Hale W."/>
            <person name="Jakkamsetti A."/>
            <person name="Pham P."/>
            <person name="Ruth R."/>
            <person name="San Lucas F."/>
            <person name="Warren J."/>
            <person name="Zhang J."/>
            <person name="Zhao Z."/>
            <person name="Zhou C."/>
            <person name="Zhu D."/>
            <person name="Lee S."/>
            <person name="Bess C."/>
            <person name="Blankenburg K."/>
            <person name="Forbes L."/>
            <person name="Fu Q."/>
            <person name="Gubbala S."/>
            <person name="Hirani K."/>
            <person name="Jayaseelan J.C."/>
            <person name="Lara F."/>
            <person name="Munidasa M."/>
            <person name="Palculict T."/>
            <person name="Patil S."/>
            <person name="Pu L.-L."/>
            <person name="Saada N."/>
            <person name="Tang L."/>
            <person name="Weissenberger G."/>
            <person name="Zhu Y."/>
            <person name="Hemphill L."/>
            <person name="Shang Y."/>
            <person name="Youmans B."/>
            <person name="Ayvaz T."/>
            <person name="Ross M."/>
            <person name="Santibanez J."/>
            <person name="Aqrawi P."/>
            <person name="Gross S."/>
            <person name="Joshi V."/>
            <person name="Fowler G."/>
            <person name="Nazareth L."/>
            <person name="Reid J."/>
            <person name="Worley K."/>
            <person name="Petrosino J."/>
            <person name="Highlander S."/>
            <person name="Gibbs R."/>
            <person name="Gibbs R."/>
        </authorList>
    </citation>
    <scope>NUCLEOTIDE SEQUENCE [LARGE SCALE GENOMIC DNA]</scope>
    <source>
        <strain evidence="9">ATCC 19194</strain>
    </source>
</reference>
<evidence type="ECO:0000313" key="9">
    <source>
        <dbReference type="Proteomes" id="UP000003085"/>
    </source>
</evidence>
<feature type="transmembrane region" description="Helical" evidence="6">
    <location>
        <begin position="323"/>
        <end position="347"/>
    </location>
</feature>
<gene>
    <name evidence="8" type="ORF">HMP0015_1909</name>
</gene>
<evidence type="ECO:0000256" key="1">
    <source>
        <dbReference type="ARBA" id="ARBA00004141"/>
    </source>
</evidence>
<feature type="transmembrane region" description="Helical" evidence="6">
    <location>
        <begin position="182"/>
        <end position="200"/>
    </location>
</feature>
<keyword evidence="3 6" id="KW-0812">Transmembrane</keyword>
<dbReference type="PROSITE" id="PS50850">
    <property type="entry name" value="MFS"/>
    <property type="match status" value="1"/>
</dbReference>
<feature type="transmembrane region" description="Helical" evidence="6">
    <location>
        <begin position="359"/>
        <end position="381"/>
    </location>
</feature>
<name>D4XQB7_ACIHA</name>
<proteinExistence type="predicted"/>
<feature type="transmembrane region" description="Helical" evidence="6">
    <location>
        <begin position="260"/>
        <end position="284"/>
    </location>
</feature>
<feature type="transmembrane region" description="Helical" evidence="6">
    <location>
        <begin position="387"/>
        <end position="409"/>
    </location>
</feature>